<dbReference type="AlphaFoldDB" id="A0A8X6KMQ8"/>
<name>A0A8X6KMQ8_TRICU</name>
<accession>A0A8X6KMQ8</accession>
<comment type="caution">
    <text evidence="2">The sequence shown here is derived from an EMBL/GenBank/DDBJ whole genome shotgun (WGS) entry which is preliminary data.</text>
</comment>
<gene>
    <name evidence="2" type="primary">NCL1_47421</name>
    <name evidence="2" type="ORF">TNCT_103941</name>
</gene>
<evidence type="ECO:0000313" key="3">
    <source>
        <dbReference type="Proteomes" id="UP000887116"/>
    </source>
</evidence>
<evidence type="ECO:0000256" key="1">
    <source>
        <dbReference type="SAM" id="Phobius"/>
    </source>
</evidence>
<feature type="transmembrane region" description="Helical" evidence="1">
    <location>
        <begin position="80"/>
        <end position="101"/>
    </location>
</feature>
<proteinExistence type="predicted"/>
<keyword evidence="3" id="KW-1185">Reference proteome</keyword>
<organism evidence="2 3">
    <name type="scientific">Trichonephila clavata</name>
    <name type="common">Joro spider</name>
    <name type="synonym">Nephila clavata</name>
    <dbReference type="NCBI Taxonomy" id="2740835"/>
    <lineage>
        <taxon>Eukaryota</taxon>
        <taxon>Metazoa</taxon>
        <taxon>Ecdysozoa</taxon>
        <taxon>Arthropoda</taxon>
        <taxon>Chelicerata</taxon>
        <taxon>Arachnida</taxon>
        <taxon>Araneae</taxon>
        <taxon>Araneomorphae</taxon>
        <taxon>Entelegynae</taxon>
        <taxon>Araneoidea</taxon>
        <taxon>Nephilidae</taxon>
        <taxon>Trichonephila</taxon>
    </lineage>
</organism>
<protein>
    <submittedName>
        <fullName evidence="2">Uncharacterized protein</fullName>
    </submittedName>
</protein>
<dbReference type="EMBL" id="BMAO01032235">
    <property type="protein sequence ID" value="GFQ80705.1"/>
    <property type="molecule type" value="Genomic_DNA"/>
</dbReference>
<reference evidence="2" key="1">
    <citation type="submission" date="2020-07" db="EMBL/GenBank/DDBJ databases">
        <title>Multicomponent nature underlies the extraordinary mechanical properties of spider dragline silk.</title>
        <authorList>
            <person name="Kono N."/>
            <person name="Nakamura H."/>
            <person name="Mori M."/>
            <person name="Yoshida Y."/>
            <person name="Ohtoshi R."/>
            <person name="Malay A.D."/>
            <person name="Moran D.A.P."/>
            <person name="Tomita M."/>
            <person name="Numata K."/>
            <person name="Arakawa K."/>
        </authorList>
    </citation>
    <scope>NUCLEOTIDE SEQUENCE</scope>
</reference>
<sequence length="219" mass="24807">MSATCDTHMSLFLILHNIETNFCSKFVLYSFTNYGRFPSYLHSSSLFKADYHSRFVAEAVEGSAAKGYSTYISAVAMIRFSIQVLVLSVIAVSSVIAINGYDNDFTSFDIKTDQCISQSGNQERCDNYIACKKKLPKPMYDAFKTCVHKTYPGGTLGKCNDKETLYGTPDEFHKYLQCFLNTEPKKSDLSDDQKKQFDDYKKCTQKQVQDCLKDNGMQS</sequence>
<keyword evidence="1" id="KW-1133">Transmembrane helix</keyword>
<keyword evidence="1" id="KW-0812">Transmembrane</keyword>
<dbReference type="Proteomes" id="UP000887116">
    <property type="component" value="Unassembled WGS sequence"/>
</dbReference>
<keyword evidence="1" id="KW-0472">Membrane</keyword>
<evidence type="ECO:0000313" key="2">
    <source>
        <dbReference type="EMBL" id="GFQ80705.1"/>
    </source>
</evidence>